<comment type="caution">
    <text evidence="2">The sequence shown here is derived from an EMBL/GenBank/DDBJ whole genome shotgun (WGS) entry which is preliminary data.</text>
</comment>
<dbReference type="EMBL" id="VLKG01000010">
    <property type="protein sequence ID" value="TWH64366.1"/>
    <property type="molecule type" value="Genomic_DNA"/>
</dbReference>
<evidence type="ECO:0000256" key="1">
    <source>
        <dbReference type="SAM" id="MobiDB-lite"/>
    </source>
</evidence>
<organism evidence="2 3">
    <name type="scientific">Azomonas agilis</name>
    <dbReference type="NCBI Taxonomy" id="116849"/>
    <lineage>
        <taxon>Bacteria</taxon>
        <taxon>Pseudomonadati</taxon>
        <taxon>Pseudomonadota</taxon>
        <taxon>Gammaproteobacteria</taxon>
        <taxon>Pseudomonadales</taxon>
        <taxon>Pseudomonadaceae</taxon>
        <taxon>Azomonas</taxon>
    </lineage>
</organism>
<feature type="compositionally biased region" description="Low complexity" evidence="1">
    <location>
        <begin position="46"/>
        <end position="57"/>
    </location>
</feature>
<evidence type="ECO:0000313" key="3">
    <source>
        <dbReference type="Proteomes" id="UP000319627"/>
    </source>
</evidence>
<proteinExistence type="predicted"/>
<dbReference type="Proteomes" id="UP000319627">
    <property type="component" value="Unassembled WGS sequence"/>
</dbReference>
<dbReference type="Pfam" id="PF03646">
    <property type="entry name" value="FlaG"/>
    <property type="match status" value="1"/>
</dbReference>
<gene>
    <name evidence="2" type="ORF">LX59_02573</name>
</gene>
<name>A0A562I0L2_9GAMM</name>
<feature type="region of interest" description="Disordered" evidence="1">
    <location>
        <begin position="1"/>
        <end position="67"/>
    </location>
</feature>
<dbReference type="InterPro" id="IPR035924">
    <property type="entry name" value="FlaG-like_sf"/>
</dbReference>
<sequence>MDSLNAPSASVLSTAGSTQRRDFVPPTQIATTQLTASPVPATTAVSNSNPSSQQDSNTGLGSNAVDTKGMVESVVSDLKALSQRAQPNLDFSIDEETGTFVVKVIDKDSGEVIRQLPTEEALRIAEQLDEMRGLLFKGEA</sequence>
<dbReference type="Gene3D" id="3.30.160.170">
    <property type="entry name" value="FlaG-like"/>
    <property type="match status" value="1"/>
</dbReference>
<protein>
    <submittedName>
        <fullName evidence="2">Flagellar protein FlaG</fullName>
    </submittedName>
</protein>
<dbReference type="PANTHER" id="PTHR37166:SF1">
    <property type="entry name" value="PROTEIN FLAG"/>
    <property type="match status" value="1"/>
</dbReference>
<keyword evidence="3" id="KW-1185">Reference proteome</keyword>
<dbReference type="OrthoDB" id="5741693at2"/>
<dbReference type="RefSeq" id="WP_144572397.1">
    <property type="nucleotide sequence ID" value="NZ_VLKG01000010.1"/>
</dbReference>
<dbReference type="SUPFAM" id="SSF160214">
    <property type="entry name" value="FlaG-like"/>
    <property type="match status" value="1"/>
</dbReference>
<dbReference type="AlphaFoldDB" id="A0A562I0L2"/>
<keyword evidence="2" id="KW-0966">Cell projection</keyword>
<accession>A0A562I0L2</accession>
<reference evidence="2 3" key="1">
    <citation type="submission" date="2019-07" db="EMBL/GenBank/DDBJ databases">
        <title>Genomic Encyclopedia of Type Strains, Phase I: the one thousand microbial genomes (KMG-I) project.</title>
        <authorList>
            <person name="Kyrpides N."/>
        </authorList>
    </citation>
    <scope>NUCLEOTIDE SEQUENCE [LARGE SCALE GENOMIC DNA]</scope>
    <source>
        <strain evidence="2 3">DSM 375</strain>
    </source>
</reference>
<feature type="compositionally biased region" description="Polar residues" evidence="1">
    <location>
        <begin position="1"/>
        <end position="18"/>
    </location>
</feature>
<dbReference type="InterPro" id="IPR005186">
    <property type="entry name" value="FlaG"/>
</dbReference>
<evidence type="ECO:0000313" key="2">
    <source>
        <dbReference type="EMBL" id="TWH64366.1"/>
    </source>
</evidence>
<keyword evidence="2" id="KW-0282">Flagellum</keyword>
<dbReference type="PANTHER" id="PTHR37166">
    <property type="entry name" value="PROTEIN FLAG"/>
    <property type="match status" value="1"/>
</dbReference>
<keyword evidence="2" id="KW-0969">Cilium</keyword>